<dbReference type="AlphaFoldDB" id="A0A841CPF2"/>
<evidence type="ECO:0000313" key="2">
    <source>
        <dbReference type="Proteomes" id="UP000547510"/>
    </source>
</evidence>
<keyword evidence="2" id="KW-1185">Reference proteome</keyword>
<organism evidence="1 2">
    <name type="scientific">Saccharothrix tamanrassetensis</name>
    <dbReference type="NCBI Taxonomy" id="1051531"/>
    <lineage>
        <taxon>Bacteria</taxon>
        <taxon>Bacillati</taxon>
        <taxon>Actinomycetota</taxon>
        <taxon>Actinomycetes</taxon>
        <taxon>Pseudonocardiales</taxon>
        <taxon>Pseudonocardiaceae</taxon>
        <taxon>Saccharothrix</taxon>
    </lineage>
</organism>
<dbReference type="EMBL" id="JACHJN010000010">
    <property type="protein sequence ID" value="MBB5959179.1"/>
    <property type="molecule type" value="Genomic_DNA"/>
</dbReference>
<reference evidence="1 2" key="1">
    <citation type="submission" date="2020-08" db="EMBL/GenBank/DDBJ databases">
        <title>Genomic Encyclopedia of Type Strains, Phase III (KMG-III): the genomes of soil and plant-associated and newly described type strains.</title>
        <authorList>
            <person name="Whitman W."/>
        </authorList>
    </citation>
    <scope>NUCLEOTIDE SEQUENCE [LARGE SCALE GENOMIC DNA]</scope>
    <source>
        <strain evidence="1 2">CECT 8640</strain>
    </source>
</reference>
<comment type="caution">
    <text evidence="1">The sequence shown here is derived from an EMBL/GenBank/DDBJ whole genome shotgun (WGS) entry which is preliminary data.</text>
</comment>
<dbReference type="Proteomes" id="UP000547510">
    <property type="component" value="Unassembled WGS sequence"/>
</dbReference>
<accession>A0A841CPF2</accession>
<proteinExistence type="predicted"/>
<name>A0A841CPF2_9PSEU</name>
<gene>
    <name evidence="1" type="ORF">FHS29_005799</name>
</gene>
<sequence length="30" mass="3199">MPPRMKKIRIRLSGPVPPAEVGCVFPPPAG</sequence>
<protein>
    <submittedName>
        <fullName evidence="1">Uncharacterized protein</fullName>
    </submittedName>
</protein>
<evidence type="ECO:0000313" key="1">
    <source>
        <dbReference type="EMBL" id="MBB5959179.1"/>
    </source>
</evidence>